<accession>A0A151JNY0</accession>
<dbReference type="Proteomes" id="UP000078492">
    <property type="component" value="Unassembled WGS sequence"/>
</dbReference>
<evidence type="ECO:0000313" key="2">
    <source>
        <dbReference type="EMBL" id="KYN28027.1"/>
    </source>
</evidence>
<dbReference type="AlphaFoldDB" id="A0A151JNY0"/>
<organism evidence="2 3">
    <name type="scientific">Trachymyrmex cornetzi</name>
    <dbReference type="NCBI Taxonomy" id="471704"/>
    <lineage>
        <taxon>Eukaryota</taxon>
        <taxon>Metazoa</taxon>
        <taxon>Ecdysozoa</taxon>
        <taxon>Arthropoda</taxon>
        <taxon>Hexapoda</taxon>
        <taxon>Insecta</taxon>
        <taxon>Pterygota</taxon>
        <taxon>Neoptera</taxon>
        <taxon>Endopterygota</taxon>
        <taxon>Hymenoptera</taxon>
        <taxon>Apocrita</taxon>
        <taxon>Aculeata</taxon>
        <taxon>Formicoidea</taxon>
        <taxon>Formicidae</taxon>
        <taxon>Myrmicinae</taxon>
        <taxon>Trachymyrmex</taxon>
    </lineage>
</organism>
<feature type="region of interest" description="Disordered" evidence="1">
    <location>
        <begin position="1"/>
        <end position="46"/>
    </location>
</feature>
<keyword evidence="3" id="KW-1185">Reference proteome</keyword>
<protein>
    <submittedName>
        <fullName evidence="2">Uncharacterized protein</fullName>
    </submittedName>
</protein>
<gene>
    <name evidence="2" type="ORF">ALC57_02562</name>
</gene>
<evidence type="ECO:0000313" key="3">
    <source>
        <dbReference type="Proteomes" id="UP000078492"/>
    </source>
</evidence>
<proteinExistence type="predicted"/>
<reference evidence="2 3" key="1">
    <citation type="submission" date="2015-09" db="EMBL/GenBank/DDBJ databases">
        <title>Trachymyrmex cornetzi WGS genome.</title>
        <authorList>
            <person name="Nygaard S."/>
            <person name="Hu H."/>
            <person name="Boomsma J."/>
            <person name="Zhang G."/>
        </authorList>
    </citation>
    <scope>NUCLEOTIDE SEQUENCE [LARGE SCALE GENOMIC DNA]</scope>
    <source>
        <strain evidence="2">Tcor2-1</strain>
        <tissue evidence="2">Whole body</tissue>
    </source>
</reference>
<name>A0A151JNY0_9HYME</name>
<sequence>MENSKLNQQQEFPLDLSLNSGRSEDRRDRRPTRRQHNTSNDRSNYMVGDRFASNLDFSHQSWLPLHPDPQSTDWDRIVQLFSSISNEGNRIITVYVPGNSSLFLVQLKHLVPVCSWTSFLATNTQ</sequence>
<evidence type="ECO:0000256" key="1">
    <source>
        <dbReference type="SAM" id="MobiDB-lite"/>
    </source>
</evidence>
<feature type="compositionally biased region" description="Polar residues" evidence="1">
    <location>
        <begin position="1"/>
        <end position="21"/>
    </location>
</feature>
<dbReference type="EMBL" id="KQ978830">
    <property type="protein sequence ID" value="KYN28027.1"/>
    <property type="molecule type" value="Genomic_DNA"/>
</dbReference>